<accession>A0ABX7NGW4</accession>
<dbReference type="SUPFAM" id="SSF52129">
    <property type="entry name" value="Caspase-like"/>
    <property type="match status" value="1"/>
</dbReference>
<dbReference type="Pfam" id="PF00656">
    <property type="entry name" value="Peptidase_C14"/>
    <property type="match status" value="1"/>
</dbReference>
<feature type="signal peptide" evidence="1">
    <location>
        <begin position="1"/>
        <end position="19"/>
    </location>
</feature>
<protein>
    <submittedName>
        <fullName evidence="3">Caspase family protein</fullName>
    </submittedName>
</protein>
<dbReference type="EMBL" id="CP071091">
    <property type="protein sequence ID" value="QSQ17619.1"/>
    <property type="molecule type" value="Genomic_DNA"/>
</dbReference>
<dbReference type="RefSeq" id="WP_206719238.1">
    <property type="nucleotide sequence ID" value="NZ_CP071091.1"/>
</dbReference>
<keyword evidence="4" id="KW-1185">Reference proteome</keyword>
<dbReference type="InterPro" id="IPR011600">
    <property type="entry name" value="Pept_C14_caspase"/>
</dbReference>
<evidence type="ECO:0000313" key="4">
    <source>
        <dbReference type="Proteomes" id="UP000663090"/>
    </source>
</evidence>
<dbReference type="Proteomes" id="UP000663090">
    <property type="component" value="Chromosome"/>
</dbReference>
<feature type="domain" description="Peptidase C14 caspase" evidence="2">
    <location>
        <begin position="34"/>
        <end position="219"/>
    </location>
</feature>
<evidence type="ECO:0000256" key="1">
    <source>
        <dbReference type="SAM" id="SignalP"/>
    </source>
</evidence>
<sequence>MRLLLYLCLLFVLVSGAMARAEAVVSREQARPTRRVAVVVGANAAVLGRAALRYAHEDARRMMDVLLQVGEFAPGDVELLLDPTPEALLTALDQKLEQLRGASGQTLLLFYYSGHADQLSLYPGGAPLALAAVKQRIESASATVRLGIIDACRGGGWTQAKGLHADAEPFALRVPLEVQSTGSVLIASSSGLENAHETAALEGSFFTHHLVAGLRGAADVAGDGEVSLIEAFTYAKQFTIRDTALFADRLQHPSFDMNLRGREDLALTRVETGGSIVVLRQRKGPLEVVQASTGRSVLELAGGERQMKLALRPGRYLLIRKDASAPAVQEFSVQPEQSLLVDEEGLVPASFASIASKGATETGALFPRDAPRRVVMFHPLELGFAVLLHLEWVMALDSSWALAVEPSGWKEDGTQSLLGLGLEVGARYHVSGNAPEGAFVGARVGSHVAQVRGVFVGGDETFVTLNVGLDVGYTLLFWNRLALSLGLKADHSFATQRGMRDSISANRLEEYFEGRGPREGFSAGYRVGVGFAF</sequence>
<evidence type="ECO:0000313" key="3">
    <source>
        <dbReference type="EMBL" id="QSQ17619.1"/>
    </source>
</evidence>
<dbReference type="Gene3D" id="3.40.50.1460">
    <property type="match status" value="1"/>
</dbReference>
<proteinExistence type="predicted"/>
<gene>
    <name evidence="3" type="ORF">JY572_16930</name>
</gene>
<organism evidence="3 4">
    <name type="scientific">Myxococcus landrumensis</name>
    <dbReference type="NCBI Taxonomy" id="2813577"/>
    <lineage>
        <taxon>Bacteria</taxon>
        <taxon>Pseudomonadati</taxon>
        <taxon>Myxococcota</taxon>
        <taxon>Myxococcia</taxon>
        <taxon>Myxococcales</taxon>
        <taxon>Cystobacterineae</taxon>
        <taxon>Myxococcaceae</taxon>
        <taxon>Myxococcus</taxon>
    </lineage>
</organism>
<feature type="chain" id="PRO_5045855670" evidence="1">
    <location>
        <begin position="20"/>
        <end position="533"/>
    </location>
</feature>
<evidence type="ECO:0000259" key="2">
    <source>
        <dbReference type="Pfam" id="PF00656"/>
    </source>
</evidence>
<reference evidence="3 4" key="1">
    <citation type="submission" date="2021-02" db="EMBL/GenBank/DDBJ databases">
        <title>De Novo genome assembly of isolated myxobacteria.</title>
        <authorList>
            <person name="Stevens D.C."/>
        </authorList>
    </citation>
    <scope>NUCLEOTIDE SEQUENCE [LARGE SCALE GENOMIC DNA]</scope>
    <source>
        <strain evidence="3 4">SCHIC003</strain>
    </source>
</reference>
<keyword evidence="1" id="KW-0732">Signal</keyword>
<dbReference type="InterPro" id="IPR029030">
    <property type="entry name" value="Caspase-like_dom_sf"/>
</dbReference>
<name>A0ABX7NGW4_9BACT</name>